<dbReference type="EMBL" id="LAZR01001584">
    <property type="protein sequence ID" value="KKN42387.1"/>
    <property type="molecule type" value="Genomic_DNA"/>
</dbReference>
<evidence type="ECO:0000256" key="8">
    <source>
        <dbReference type="SAM" id="Phobius"/>
    </source>
</evidence>
<keyword evidence="5 8" id="KW-0812">Transmembrane</keyword>
<dbReference type="InterPro" id="IPR036890">
    <property type="entry name" value="HATPase_C_sf"/>
</dbReference>
<dbReference type="InterPro" id="IPR050428">
    <property type="entry name" value="TCS_sensor_his_kinase"/>
</dbReference>
<evidence type="ECO:0000256" key="6">
    <source>
        <dbReference type="ARBA" id="ARBA00022777"/>
    </source>
</evidence>
<gene>
    <name evidence="10" type="ORF">LCGC14_0713800</name>
</gene>
<evidence type="ECO:0000259" key="9">
    <source>
        <dbReference type="PROSITE" id="PS50109"/>
    </source>
</evidence>
<evidence type="ECO:0000256" key="7">
    <source>
        <dbReference type="ARBA" id="ARBA00022989"/>
    </source>
</evidence>
<name>A0A0F9QZQ8_9ZZZZ</name>
<evidence type="ECO:0000256" key="2">
    <source>
        <dbReference type="ARBA" id="ARBA00012438"/>
    </source>
</evidence>
<dbReference type="PANTHER" id="PTHR45436">
    <property type="entry name" value="SENSOR HISTIDINE KINASE YKOH"/>
    <property type="match status" value="1"/>
</dbReference>
<feature type="transmembrane region" description="Helical" evidence="8">
    <location>
        <begin position="150"/>
        <end position="173"/>
    </location>
</feature>
<protein>
    <recommendedName>
        <fullName evidence="2">histidine kinase</fullName>
        <ecNumber evidence="2">2.7.13.3</ecNumber>
    </recommendedName>
</protein>
<dbReference type="Gene3D" id="3.30.565.10">
    <property type="entry name" value="Histidine kinase-like ATPase, C-terminal domain"/>
    <property type="match status" value="1"/>
</dbReference>
<dbReference type="InterPro" id="IPR003661">
    <property type="entry name" value="HisK_dim/P_dom"/>
</dbReference>
<dbReference type="SUPFAM" id="SSF55874">
    <property type="entry name" value="ATPase domain of HSP90 chaperone/DNA topoisomerase II/histidine kinase"/>
    <property type="match status" value="1"/>
</dbReference>
<dbReference type="SMART" id="SM00388">
    <property type="entry name" value="HisKA"/>
    <property type="match status" value="1"/>
</dbReference>
<feature type="transmembrane region" description="Helical" evidence="8">
    <location>
        <begin position="12"/>
        <end position="33"/>
    </location>
</feature>
<dbReference type="InterPro" id="IPR005467">
    <property type="entry name" value="His_kinase_dom"/>
</dbReference>
<keyword evidence="8" id="KW-0472">Membrane</keyword>
<dbReference type="CDD" id="cd00075">
    <property type="entry name" value="HATPase"/>
    <property type="match status" value="1"/>
</dbReference>
<evidence type="ECO:0000256" key="5">
    <source>
        <dbReference type="ARBA" id="ARBA00022692"/>
    </source>
</evidence>
<dbReference type="PROSITE" id="PS50109">
    <property type="entry name" value="HIS_KIN"/>
    <property type="match status" value="1"/>
</dbReference>
<dbReference type="CDD" id="cd00082">
    <property type="entry name" value="HisKA"/>
    <property type="match status" value="1"/>
</dbReference>
<keyword evidence="4" id="KW-0808">Transferase</keyword>
<dbReference type="InterPro" id="IPR003594">
    <property type="entry name" value="HATPase_dom"/>
</dbReference>
<feature type="domain" description="Histidine kinase" evidence="9">
    <location>
        <begin position="238"/>
        <end position="447"/>
    </location>
</feature>
<dbReference type="GO" id="GO:0000155">
    <property type="term" value="F:phosphorelay sensor kinase activity"/>
    <property type="evidence" value="ECO:0007669"/>
    <property type="project" value="InterPro"/>
</dbReference>
<evidence type="ECO:0000313" key="10">
    <source>
        <dbReference type="EMBL" id="KKN42387.1"/>
    </source>
</evidence>
<keyword evidence="6" id="KW-0418">Kinase</keyword>
<dbReference type="SMART" id="SM00387">
    <property type="entry name" value="HATPase_c"/>
    <property type="match status" value="1"/>
</dbReference>
<dbReference type="GO" id="GO:0005886">
    <property type="term" value="C:plasma membrane"/>
    <property type="evidence" value="ECO:0007669"/>
    <property type="project" value="TreeGrafter"/>
</dbReference>
<dbReference type="Gene3D" id="1.10.287.130">
    <property type="match status" value="1"/>
</dbReference>
<keyword evidence="3" id="KW-0597">Phosphoprotein</keyword>
<keyword evidence="7 8" id="KW-1133">Transmembrane helix</keyword>
<dbReference type="EC" id="2.7.13.3" evidence="2"/>
<reference evidence="10" key="1">
    <citation type="journal article" date="2015" name="Nature">
        <title>Complex archaea that bridge the gap between prokaryotes and eukaryotes.</title>
        <authorList>
            <person name="Spang A."/>
            <person name="Saw J.H."/>
            <person name="Jorgensen S.L."/>
            <person name="Zaremba-Niedzwiedzka K."/>
            <person name="Martijn J."/>
            <person name="Lind A.E."/>
            <person name="van Eijk R."/>
            <person name="Schleper C."/>
            <person name="Guy L."/>
            <person name="Ettema T.J."/>
        </authorList>
    </citation>
    <scope>NUCLEOTIDE SEQUENCE</scope>
</reference>
<dbReference type="AlphaFoldDB" id="A0A0F9QZQ8"/>
<comment type="catalytic activity">
    <reaction evidence="1">
        <text>ATP + protein L-histidine = ADP + protein N-phospho-L-histidine.</text>
        <dbReference type="EC" id="2.7.13.3"/>
    </reaction>
</comment>
<dbReference type="Pfam" id="PF02518">
    <property type="entry name" value="HATPase_c"/>
    <property type="match status" value="1"/>
</dbReference>
<dbReference type="Pfam" id="PF00512">
    <property type="entry name" value="HisKA"/>
    <property type="match status" value="1"/>
</dbReference>
<dbReference type="SUPFAM" id="SSF47384">
    <property type="entry name" value="Homodimeric domain of signal transducing histidine kinase"/>
    <property type="match status" value="1"/>
</dbReference>
<dbReference type="InterPro" id="IPR036097">
    <property type="entry name" value="HisK_dim/P_sf"/>
</dbReference>
<evidence type="ECO:0000256" key="3">
    <source>
        <dbReference type="ARBA" id="ARBA00022553"/>
    </source>
</evidence>
<evidence type="ECO:0000256" key="4">
    <source>
        <dbReference type="ARBA" id="ARBA00022679"/>
    </source>
</evidence>
<sequence length="447" mass="48601">MKRRSLIGRLAFLVSMGFAAIWLLSMFVTGLALRSEQTELFDEEIDQIAHLFRPIVTQALTGGFLDAATINAALQSHELSDVNEALVYQILHISEGPIIESRLYHLADQPTGAITEGFSETSTHTFYTTDFNDAGYAVRVGDPLEERKEAYYSSLIAFLLPMLAMVPLAYILVRWIAHTALRPLEDLHREISNRGEARLDPINAKSQPPELAAITASLNGFIIRLSKSLETERAFASVAAHELRTPIAVALAQVQRLKVETTGSSALVAVTKVEDALQRMARRVARLLQMARADAGVGMSSEQTDIGRILGYVVNESEKRSDNLGSMVLDIPDTPVVARMDADAFGIIAGNLIDNALQHGAAGQMVQVTLSQDGVLRVVNEGPVVSPEELTQLTKRLHQGPVATGGFGLGLYIVDTISRQVGSSLELYSPARGRPAGFEARFAAPMR</sequence>
<accession>A0A0F9QZQ8</accession>
<dbReference type="PANTHER" id="PTHR45436:SF5">
    <property type="entry name" value="SENSOR HISTIDINE KINASE TRCS"/>
    <property type="match status" value="1"/>
</dbReference>
<organism evidence="10">
    <name type="scientific">marine sediment metagenome</name>
    <dbReference type="NCBI Taxonomy" id="412755"/>
    <lineage>
        <taxon>unclassified sequences</taxon>
        <taxon>metagenomes</taxon>
        <taxon>ecological metagenomes</taxon>
    </lineage>
</organism>
<evidence type="ECO:0000256" key="1">
    <source>
        <dbReference type="ARBA" id="ARBA00000085"/>
    </source>
</evidence>
<comment type="caution">
    <text evidence="10">The sequence shown here is derived from an EMBL/GenBank/DDBJ whole genome shotgun (WGS) entry which is preliminary data.</text>
</comment>
<proteinExistence type="predicted"/>